<feature type="chain" id="PRO_5040904849" evidence="1">
    <location>
        <begin position="25"/>
        <end position="198"/>
    </location>
</feature>
<name>A0A9X1YKD2_9BURK</name>
<gene>
    <name evidence="2" type="ORF">LPC04_20710</name>
</gene>
<dbReference type="AlphaFoldDB" id="A0A9X1YKD2"/>
<dbReference type="RefSeq" id="WP_275684178.1">
    <property type="nucleotide sequence ID" value="NZ_JAJLJH010000007.1"/>
</dbReference>
<dbReference type="NCBIfam" id="NF042415">
    <property type="entry name" value="STY0301_fam"/>
    <property type="match status" value="1"/>
</dbReference>
<evidence type="ECO:0000256" key="1">
    <source>
        <dbReference type="SAM" id="SignalP"/>
    </source>
</evidence>
<organism evidence="2 3">
    <name type="scientific">Scleromatobacter humisilvae</name>
    <dbReference type="NCBI Taxonomy" id="2897159"/>
    <lineage>
        <taxon>Bacteria</taxon>
        <taxon>Pseudomonadati</taxon>
        <taxon>Pseudomonadota</taxon>
        <taxon>Betaproteobacteria</taxon>
        <taxon>Burkholderiales</taxon>
        <taxon>Sphaerotilaceae</taxon>
        <taxon>Scleromatobacter</taxon>
    </lineage>
</organism>
<feature type="signal peptide" evidence="1">
    <location>
        <begin position="1"/>
        <end position="24"/>
    </location>
</feature>
<proteinExistence type="predicted"/>
<comment type="caution">
    <text evidence="2">The sequence shown here is derived from an EMBL/GenBank/DDBJ whole genome shotgun (WGS) entry which is preliminary data.</text>
</comment>
<keyword evidence="3" id="KW-1185">Reference proteome</keyword>
<dbReference type="Proteomes" id="UP001139353">
    <property type="component" value="Unassembled WGS sequence"/>
</dbReference>
<dbReference type="EMBL" id="JAJLJH010000007">
    <property type="protein sequence ID" value="MCK9688134.1"/>
    <property type="molecule type" value="Genomic_DNA"/>
</dbReference>
<protein>
    <submittedName>
        <fullName evidence="2">Uncharacterized protein</fullName>
    </submittedName>
</protein>
<evidence type="ECO:0000313" key="3">
    <source>
        <dbReference type="Proteomes" id="UP001139353"/>
    </source>
</evidence>
<accession>A0A9X1YKD2</accession>
<sequence>MRQAAVRSSIALAAMATASLVALAATPAPPRAATSAAPAASAASAAAVAPLADACPAQLAVKQTVSDAIAGWTPLNQQASYPFVRVAFYPGPPADSTLIVPTQEYKGQAGLHDSWDLPHRAGGYWMTCSYGNTTASVARKLPDDTDYCRADYDGRFITLVVKHWACGVKRTMAPPAWVRPPVRSNAKPAPKPAIKRVE</sequence>
<evidence type="ECO:0000313" key="2">
    <source>
        <dbReference type="EMBL" id="MCK9688134.1"/>
    </source>
</evidence>
<dbReference type="InterPro" id="IPR049973">
    <property type="entry name" value="STY0301-like"/>
</dbReference>
<keyword evidence="1" id="KW-0732">Signal</keyword>
<reference evidence="2" key="1">
    <citation type="submission" date="2021-11" db="EMBL/GenBank/DDBJ databases">
        <title>BS-T2-15 a new species belonging to the Comamonadaceae family isolated from the soil of a French oak forest.</title>
        <authorList>
            <person name="Mieszkin S."/>
            <person name="Alain K."/>
        </authorList>
    </citation>
    <scope>NUCLEOTIDE SEQUENCE</scope>
    <source>
        <strain evidence="2">BS-T2-15</strain>
    </source>
</reference>